<dbReference type="EMBL" id="LATL02000054">
    <property type="protein sequence ID" value="KKD35435.1"/>
    <property type="molecule type" value="Genomic_DNA"/>
</dbReference>
<organism evidence="1 4">
    <name type="scientific">Limnoraphis robusta CS-951</name>
    <dbReference type="NCBI Taxonomy" id="1637645"/>
    <lineage>
        <taxon>Bacteria</taxon>
        <taxon>Bacillati</taxon>
        <taxon>Cyanobacteriota</taxon>
        <taxon>Cyanophyceae</taxon>
        <taxon>Oscillatoriophycideae</taxon>
        <taxon>Oscillatoriales</taxon>
        <taxon>Sirenicapillariaceae</taxon>
        <taxon>Limnoraphis</taxon>
    </lineage>
</organism>
<evidence type="ECO:0000313" key="3">
    <source>
        <dbReference type="EMBL" id="KMW70377.1"/>
    </source>
</evidence>
<evidence type="ECO:0000313" key="2">
    <source>
        <dbReference type="EMBL" id="KMW70316.1"/>
    </source>
</evidence>
<dbReference type="Proteomes" id="UP000033607">
    <property type="component" value="Unassembled WGS sequence"/>
</dbReference>
<sequence length="81" mass="9547">MYMKAIKTLHCELNEVQYRLKNPVSSTVRGKLAMCIVQETGFLAWYLQTKKPGFFYRARKIGDVYCSRNRVFGVLYIIYNL</sequence>
<dbReference type="EMBL" id="LATL02000206">
    <property type="protein sequence ID" value="KMW70316.1"/>
    <property type="molecule type" value="Genomic_DNA"/>
</dbReference>
<name>A0A0F5YB26_9CYAN</name>
<comment type="caution">
    <text evidence="1">The sequence shown here is derived from an EMBL/GenBank/DDBJ whole genome shotgun (WGS) entry which is preliminary data.</text>
</comment>
<accession>A0A0F5YB26</accession>
<reference evidence="1 4" key="1">
    <citation type="submission" date="2015-06" db="EMBL/GenBank/DDBJ databases">
        <title>Draft genome assembly of filamentous brackish cyanobacterium Limnoraphis robusta strain CS-951.</title>
        <authorList>
            <person name="Willis A."/>
            <person name="Parks M."/>
            <person name="Burford M.A."/>
        </authorList>
    </citation>
    <scope>NUCLEOTIDE SEQUENCE [LARGE SCALE GENOMIC DNA]</scope>
    <source>
        <strain evidence="1 4">CS-951</strain>
    </source>
</reference>
<dbReference type="EMBL" id="LATL02000189">
    <property type="protein sequence ID" value="KMW70377.1"/>
    <property type="molecule type" value="Genomic_DNA"/>
</dbReference>
<proteinExistence type="predicted"/>
<evidence type="ECO:0000313" key="1">
    <source>
        <dbReference type="EMBL" id="KKD35435.1"/>
    </source>
</evidence>
<dbReference type="AlphaFoldDB" id="A0A0F5YB26"/>
<protein>
    <submittedName>
        <fullName evidence="1">Uncharacterized protein</fullName>
    </submittedName>
</protein>
<evidence type="ECO:0000313" key="4">
    <source>
        <dbReference type="Proteomes" id="UP000033607"/>
    </source>
</evidence>
<gene>
    <name evidence="1" type="ORF">WN50_25305</name>
    <name evidence="3" type="ORF">WN50_35770</name>
    <name evidence="2" type="ORF">WN50_36265</name>
</gene>